<sequence length="392" mass="43201">MPRKKKTTTPATPTPTASQPTPKVAWDKDGENGITSIRVLLDWLSVDGNFAQWRGNKTGSTKQAIANEILALLVGAGITHRNQKGVLTKIQELQSSYMKASDFHHNTGSGLQDNDIANGTHTLQMALLKRCKYWDELHPVMATRTAANPLHTNESPDLEAPDLLNGRLLASLVPALDGEEDGDEIDRPIPARGSDHPLQTPERTDTLPDEGEEEPAAVRSRSESPAPQARSGGTKRKAPPRNSDGLGLEKVLGEANEYRRKCFDAREKRDAEKRATEKARMEKEGLRIDNEIKRDQQLVKVEQRKATVLERESQVKIKQNEMAEIRAGITFMKELQTSGHNKKEIKMYMGLLFKKSDAGPSQSTITGSTSANNLSIDSDSDNSSDDDDESSS</sequence>
<feature type="region of interest" description="Disordered" evidence="1">
    <location>
        <begin position="176"/>
        <end position="248"/>
    </location>
</feature>
<evidence type="ECO:0000313" key="2">
    <source>
        <dbReference type="EMBL" id="POW15665.1"/>
    </source>
</evidence>
<feature type="region of interest" description="Disordered" evidence="1">
    <location>
        <begin position="356"/>
        <end position="392"/>
    </location>
</feature>
<feature type="compositionally biased region" description="Low complexity" evidence="1">
    <location>
        <begin position="8"/>
        <end position="23"/>
    </location>
</feature>
<comment type="caution">
    <text evidence="2">The sequence shown here is derived from an EMBL/GenBank/DDBJ whole genome shotgun (WGS) entry which is preliminary data.</text>
</comment>
<proteinExistence type="predicted"/>
<evidence type="ECO:0000256" key="1">
    <source>
        <dbReference type="SAM" id="MobiDB-lite"/>
    </source>
</evidence>
<keyword evidence="3" id="KW-1185">Reference proteome</keyword>
<dbReference type="VEuPathDB" id="FungiDB:PSHT_03870"/>
<feature type="compositionally biased region" description="Acidic residues" evidence="1">
    <location>
        <begin position="378"/>
        <end position="392"/>
    </location>
</feature>
<name>A0A2S4W1J9_9BASI</name>
<dbReference type="EMBL" id="PKSL01000011">
    <property type="protein sequence ID" value="POW15665.1"/>
    <property type="molecule type" value="Genomic_DNA"/>
</dbReference>
<feature type="region of interest" description="Disordered" evidence="1">
    <location>
        <begin position="1"/>
        <end position="24"/>
    </location>
</feature>
<accession>A0A2S4W1J9</accession>
<dbReference type="AlphaFoldDB" id="A0A2S4W1J9"/>
<feature type="compositionally biased region" description="Polar residues" evidence="1">
    <location>
        <begin position="359"/>
        <end position="376"/>
    </location>
</feature>
<gene>
    <name evidence="2" type="ORF">PSTT_01965</name>
</gene>
<organism evidence="2 3">
    <name type="scientific">Puccinia striiformis</name>
    <dbReference type="NCBI Taxonomy" id="27350"/>
    <lineage>
        <taxon>Eukaryota</taxon>
        <taxon>Fungi</taxon>
        <taxon>Dikarya</taxon>
        <taxon>Basidiomycota</taxon>
        <taxon>Pucciniomycotina</taxon>
        <taxon>Pucciniomycetes</taxon>
        <taxon>Pucciniales</taxon>
        <taxon>Pucciniaceae</taxon>
        <taxon>Puccinia</taxon>
    </lineage>
</organism>
<dbReference type="PANTHER" id="PTHR33324">
    <property type="entry name" value="EXPRESSED PROTEIN"/>
    <property type="match status" value="1"/>
</dbReference>
<dbReference type="Proteomes" id="UP000239156">
    <property type="component" value="Unassembled WGS sequence"/>
</dbReference>
<dbReference type="VEuPathDB" id="FungiDB:PSTT_01965"/>
<dbReference type="PANTHER" id="PTHR33324:SF2">
    <property type="entry name" value="MYB_SANT-LIKE DNA-BINDING DOMAIN-CONTAINING PROTEIN"/>
    <property type="match status" value="1"/>
</dbReference>
<evidence type="ECO:0000313" key="3">
    <source>
        <dbReference type="Proteomes" id="UP000239156"/>
    </source>
</evidence>
<protein>
    <submittedName>
        <fullName evidence="2">Uncharacterized protein</fullName>
    </submittedName>
</protein>
<feature type="compositionally biased region" description="Basic and acidic residues" evidence="1">
    <location>
        <begin position="185"/>
        <end position="195"/>
    </location>
</feature>
<reference evidence="2" key="1">
    <citation type="submission" date="2017-12" db="EMBL/GenBank/DDBJ databases">
        <title>Gene loss provides genomic basis for host adaptation in cereal stripe rust fungi.</title>
        <authorList>
            <person name="Xia C."/>
        </authorList>
    </citation>
    <scope>NUCLEOTIDE SEQUENCE [LARGE SCALE GENOMIC DNA]</scope>
    <source>
        <strain evidence="2">93-210</strain>
    </source>
</reference>